<proteinExistence type="inferred from homology"/>
<dbReference type="PROSITE" id="PS50928">
    <property type="entry name" value="ABC_TM1"/>
    <property type="match status" value="1"/>
</dbReference>
<feature type="transmembrane region" description="Helical" evidence="7">
    <location>
        <begin position="78"/>
        <end position="99"/>
    </location>
</feature>
<feature type="transmembrane region" description="Helical" evidence="7">
    <location>
        <begin position="111"/>
        <end position="131"/>
    </location>
</feature>
<feature type="transmembrane region" description="Helical" evidence="7">
    <location>
        <begin position="21"/>
        <end position="44"/>
    </location>
</feature>
<evidence type="ECO:0000256" key="5">
    <source>
        <dbReference type="ARBA" id="ARBA00022989"/>
    </source>
</evidence>
<dbReference type="Proteomes" id="UP000594463">
    <property type="component" value="Chromosome"/>
</dbReference>
<feature type="transmembrane region" description="Helical" evidence="7">
    <location>
        <begin position="260"/>
        <end position="286"/>
    </location>
</feature>
<dbReference type="InterPro" id="IPR000515">
    <property type="entry name" value="MetI-like"/>
</dbReference>
<keyword evidence="4 7" id="KW-0812">Transmembrane</keyword>
<dbReference type="GO" id="GO:0005886">
    <property type="term" value="C:plasma membrane"/>
    <property type="evidence" value="ECO:0007669"/>
    <property type="project" value="UniProtKB-SubCell"/>
</dbReference>
<dbReference type="CDD" id="cd06261">
    <property type="entry name" value="TM_PBP2"/>
    <property type="match status" value="1"/>
</dbReference>
<keyword evidence="5 7" id="KW-1133">Transmembrane helix</keyword>
<dbReference type="AlphaFoldDB" id="A0A7T1F2J9"/>
<evidence type="ECO:0000259" key="8">
    <source>
        <dbReference type="PROSITE" id="PS50928"/>
    </source>
</evidence>
<protein>
    <submittedName>
        <fullName evidence="9">sn-glycerol-3-phosphate transport system permease protein UgpA</fullName>
    </submittedName>
</protein>
<dbReference type="RefSeq" id="WP_218113023.1">
    <property type="nucleotide sequence ID" value="NZ_CP065383.1"/>
</dbReference>
<evidence type="ECO:0000256" key="1">
    <source>
        <dbReference type="ARBA" id="ARBA00004651"/>
    </source>
</evidence>
<keyword evidence="6 7" id="KW-0472">Membrane</keyword>
<gene>
    <name evidence="9" type="primary">ugpA_2</name>
    <name evidence="9" type="ORF">RT761_01058</name>
</gene>
<evidence type="ECO:0000256" key="3">
    <source>
        <dbReference type="ARBA" id="ARBA00022475"/>
    </source>
</evidence>
<dbReference type="GO" id="GO:0055085">
    <property type="term" value="P:transmembrane transport"/>
    <property type="evidence" value="ECO:0007669"/>
    <property type="project" value="InterPro"/>
</dbReference>
<accession>A0A7T1F2J9</accession>
<sequence>MRKRIGTSNVLDKNFKYIFNLPLYVVLGIVVIFPLVYVFSLSFFDWQLTTNRIVFNKIDNYLELFKDARFINAIWRNFYFAFFSVLLQIILGFGIALILNAKIKGVKIYRLLLMIPMMSSPIVVALTWRFMLNRSFGIVNHFLEKFGFQALSFLGDKSLVLPSIILVDTWQWTPYVIILLLAGLQSLPPEPLEAAHIDGANPIQRFFLITLPLMKTHLGSAVILRTVMAFKIFDIIWGMTRGGPAFASETLYPYIFSQSFLYFRIGYSCAAAVVFLMINLGLSLILNHFKADKQ</sequence>
<feature type="domain" description="ABC transmembrane type-1" evidence="8">
    <location>
        <begin position="74"/>
        <end position="286"/>
    </location>
</feature>
<keyword evidence="10" id="KW-1185">Reference proteome</keyword>
<dbReference type="SUPFAM" id="SSF161098">
    <property type="entry name" value="MetI-like"/>
    <property type="match status" value="1"/>
</dbReference>
<dbReference type="PANTHER" id="PTHR30193:SF37">
    <property type="entry name" value="INNER MEMBRANE ABC TRANSPORTER PERMEASE PROTEIN YCJO"/>
    <property type="match status" value="1"/>
</dbReference>
<organism evidence="9 10">
    <name type="scientific">Atribacter laminatus</name>
    <dbReference type="NCBI Taxonomy" id="2847778"/>
    <lineage>
        <taxon>Bacteria</taxon>
        <taxon>Pseudomonadati</taxon>
        <taxon>Atribacterota</taxon>
        <taxon>Atribacteria</taxon>
        <taxon>Atribacterales</taxon>
        <taxon>Atribacteraceae</taxon>
        <taxon>Atribacter</taxon>
    </lineage>
</organism>
<comment type="similarity">
    <text evidence="7">Belongs to the binding-protein-dependent transport system permease family.</text>
</comment>
<dbReference type="Gene3D" id="1.10.3720.10">
    <property type="entry name" value="MetI-like"/>
    <property type="match status" value="1"/>
</dbReference>
<dbReference type="InterPro" id="IPR051393">
    <property type="entry name" value="ABC_transporter_permease"/>
</dbReference>
<dbReference type="EMBL" id="CP065383">
    <property type="protein sequence ID" value="QPM67845.1"/>
    <property type="molecule type" value="Genomic_DNA"/>
</dbReference>
<keyword evidence="3" id="KW-1003">Cell membrane</keyword>
<keyword evidence="2 7" id="KW-0813">Transport</keyword>
<evidence type="ECO:0000256" key="4">
    <source>
        <dbReference type="ARBA" id="ARBA00022692"/>
    </source>
</evidence>
<evidence type="ECO:0000313" key="9">
    <source>
        <dbReference type="EMBL" id="QPM67845.1"/>
    </source>
</evidence>
<dbReference type="PANTHER" id="PTHR30193">
    <property type="entry name" value="ABC TRANSPORTER PERMEASE PROTEIN"/>
    <property type="match status" value="1"/>
</dbReference>
<dbReference type="Pfam" id="PF00528">
    <property type="entry name" value="BPD_transp_1"/>
    <property type="match status" value="1"/>
</dbReference>
<evidence type="ECO:0000256" key="7">
    <source>
        <dbReference type="RuleBase" id="RU363032"/>
    </source>
</evidence>
<reference evidence="9 10" key="1">
    <citation type="journal article" date="2021" name="Nat. Commun.">
        <title>Isolation of a member of the candidate phylum Atribacteria reveals a unique cell membrane structure.</title>
        <authorList>
            <person name="Taiki K."/>
            <person name="Nobu M.K."/>
            <person name="Kusada H."/>
            <person name="Meng X.-Y."/>
            <person name="Hosoki N."/>
            <person name="Uematsu K."/>
            <person name="Yoshioka H."/>
            <person name="Kamagata Y."/>
            <person name="Tamaki H."/>
        </authorList>
    </citation>
    <scope>NUCLEOTIDE SEQUENCE [LARGE SCALE GENOMIC DNA]</scope>
    <source>
        <strain evidence="9 10">RT761</strain>
    </source>
</reference>
<dbReference type="InterPro" id="IPR035906">
    <property type="entry name" value="MetI-like_sf"/>
</dbReference>
<evidence type="ECO:0000313" key="10">
    <source>
        <dbReference type="Proteomes" id="UP000594463"/>
    </source>
</evidence>
<evidence type="ECO:0000256" key="2">
    <source>
        <dbReference type="ARBA" id="ARBA00022448"/>
    </source>
</evidence>
<name>A0A7T1F2J9_ATRLM</name>
<evidence type="ECO:0000256" key="6">
    <source>
        <dbReference type="ARBA" id="ARBA00023136"/>
    </source>
</evidence>
<dbReference type="KEGG" id="alam:RT761_01058"/>
<comment type="subcellular location">
    <subcellularLocation>
        <location evidence="1 7">Cell membrane</location>
        <topology evidence="1 7">Multi-pass membrane protein</topology>
    </subcellularLocation>
</comment>